<dbReference type="Pfam" id="PF01569">
    <property type="entry name" value="PAP2"/>
    <property type="match status" value="1"/>
</dbReference>
<feature type="transmembrane region" description="Helical" evidence="1">
    <location>
        <begin position="217"/>
        <end position="238"/>
    </location>
</feature>
<protein>
    <submittedName>
        <fullName evidence="4">Phosphatase PAP2 family protein</fullName>
    </submittedName>
</protein>
<feature type="domain" description="Phosphatidic acid phosphatase type 2/haloperoxidase" evidence="2">
    <location>
        <begin position="121"/>
        <end position="196"/>
    </location>
</feature>
<keyword evidence="1" id="KW-1133">Transmembrane helix</keyword>
<keyword evidence="6" id="KW-1185">Reference proteome</keyword>
<keyword evidence="1" id="KW-0472">Membrane</keyword>
<evidence type="ECO:0000256" key="1">
    <source>
        <dbReference type="SAM" id="Phobius"/>
    </source>
</evidence>
<evidence type="ECO:0000313" key="4">
    <source>
        <dbReference type="EMBL" id="KAA8822815.1"/>
    </source>
</evidence>
<evidence type="ECO:0000313" key="6">
    <source>
        <dbReference type="Proteomes" id="UP000374630"/>
    </source>
</evidence>
<dbReference type="EMBL" id="RZNZ01000006">
    <property type="protein sequence ID" value="KAA8821004.1"/>
    <property type="molecule type" value="Genomic_DNA"/>
</dbReference>
<accession>A0A5J5DVZ5</accession>
<name>A0A5J5DVZ5_9BIFI</name>
<dbReference type="InterPro" id="IPR000326">
    <property type="entry name" value="PAP2/HPO"/>
</dbReference>
<proteinExistence type="predicted"/>
<feature type="transmembrane region" description="Helical" evidence="1">
    <location>
        <begin position="250"/>
        <end position="275"/>
    </location>
</feature>
<feature type="transmembrane region" description="Helical" evidence="1">
    <location>
        <begin position="82"/>
        <end position="102"/>
    </location>
</feature>
<feature type="transmembrane region" description="Helical" evidence="1">
    <location>
        <begin position="129"/>
        <end position="146"/>
    </location>
</feature>
<dbReference type="EMBL" id="RZOA01000015">
    <property type="protein sequence ID" value="KAA8822815.1"/>
    <property type="molecule type" value="Genomic_DNA"/>
</dbReference>
<organism evidence="4 5">
    <name type="scientific">Bifidobacterium vespertilionis</name>
    <dbReference type="NCBI Taxonomy" id="2562524"/>
    <lineage>
        <taxon>Bacteria</taxon>
        <taxon>Bacillati</taxon>
        <taxon>Actinomycetota</taxon>
        <taxon>Actinomycetes</taxon>
        <taxon>Bifidobacteriales</taxon>
        <taxon>Bifidobacteriaceae</taxon>
        <taxon>Bifidobacterium</taxon>
    </lineage>
</organism>
<keyword evidence="1" id="KW-0812">Transmembrane</keyword>
<dbReference type="AlphaFoldDB" id="A0A5J5DVZ5"/>
<dbReference type="OrthoDB" id="3240395at2"/>
<reference evidence="5 6" key="1">
    <citation type="journal article" date="2019" name="Syst. Appl. Microbiol.">
        <title>Characterization of Bifidobacterium species in feaces of the Egyptian fruit bat: Description of B. vespertilionis sp. nov. and B. rousetti sp. nov.</title>
        <authorList>
            <person name="Modesto M."/>
            <person name="Satti M."/>
            <person name="Watanabe K."/>
            <person name="Puglisi E."/>
            <person name="Morelli L."/>
            <person name="Huang C.-H."/>
            <person name="Liou J.-S."/>
            <person name="Miyashita M."/>
            <person name="Tamura T."/>
            <person name="Saito S."/>
            <person name="Mori K."/>
            <person name="Huang L."/>
            <person name="Sciavilla P."/>
            <person name="Sandri C."/>
            <person name="Spiezio C."/>
            <person name="Vitali F."/>
            <person name="Cavalieri D."/>
            <person name="Perpetuini G."/>
            <person name="Tofalo R."/>
            <person name="Bonetti A."/>
            <person name="Arita M."/>
            <person name="Mattarelli P."/>
        </authorList>
    </citation>
    <scope>NUCLEOTIDE SEQUENCE [LARGE SCALE GENOMIC DNA]</scope>
    <source>
        <strain evidence="3 6">RST16</strain>
        <strain evidence="4 5">RST8</strain>
    </source>
</reference>
<feature type="transmembrane region" description="Helical" evidence="1">
    <location>
        <begin position="153"/>
        <end position="174"/>
    </location>
</feature>
<dbReference type="Gene3D" id="1.20.144.10">
    <property type="entry name" value="Phosphatidic acid phosphatase type 2/haloperoxidase"/>
    <property type="match status" value="1"/>
</dbReference>
<feature type="transmembrane region" description="Helical" evidence="1">
    <location>
        <begin position="180"/>
        <end position="197"/>
    </location>
</feature>
<evidence type="ECO:0000313" key="5">
    <source>
        <dbReference type="Proteomes" id="UP000345527"/>
    </source>
</evidence>
<comment type="caution">
    <text evidence="4">The sequence shown here is derived from an EMBL/GenBank/DDBJ whole genome shotgun (WGS) entry which is preliminary data.</text>
</comment>
<evidence type="ECO:0000313" key="3">
    <source>
        <dbReference type="EMBL" id="KAA8821004.1"/>
    </source>
</evidence>
<dbReference type="Proteomes" id="UP000345527">
    <property type="component" value="Unassembled WGS sequence"/>
</dbReference>
<feature type="transmembrane region" description="Helical" evidence="1">
    <location>
        <begin position="50"/>
        <end position="75"/>
    </location>
</feature>
<dbReference type="Proteomes" id="UP000374630">
    <property type="component" value="Unassembled WGS sequence"/>
</dbReference>
<gene>
    <name evidence="4" type="ORF">EM848_07880</name>
    <name evidence="3" type="ORF">EMO90_05625</name>
</gene>
<sequence length="300" mass="30972">MCVLFGVSLVAASVGVWWFAVRTVAGQQLDDMVLGAFHDTVPGWMTSLTGFGAVVSSSAFMIGMAVAMGLGGLAIDALRKRWWGIGQVAAFAVVAYAAARLLKEFLPRETLVRTVITESGAPLTNTAPSGHAALTIAAALVLVCAVPRAARAVTVLLAGSWSVLVSLLLVANGWHRPSDIVMAYLLVSGLALVALAFTRRDGMDEPGTRVSSVSVQIVCSVLVTAGVVACLYVAYVVWQFAPSLDVGPEWMIAPAVAASKVAFAGVAALTFGLVLTMRQLTAAPLSKVGLVGAPPAPPKA</sequence>
<dbReference type="SUPFAM" id="SSF48317">
    <property type="entry name" value="Acid phosphatase/Vanadium-dependent haloperoxidase"/>
    <property type="match status" value="1"/>
</dbReference>
<evidence type="ECO:0000259" key="2">
    <source>
        <dbReference type="Pfam" id="PF01569"/>
    </source>
</evidence>
<dbReference type="InterPro" id="IPR036938">
    <property type="entry name" value="PAP2/HPO_sf"/>
</dbReference>